<name>A0A1H7M7I1_9ACTN</name>
<protein>
    <submittedName>
        <fullName evidence="3">DNA-binding transcriptional regulator, MerR family</fullName>
    </submittedName>
</protein>
<dbReference type="RefSeq" id="WP_091099484.1">
    <property type="nucleotide sequence ID" value="NZ_FOBF01000003.1"/>
</dbReference>
<evidence type="ECO:0000313" key="3">
    <source>
        <dbReference type="EMBL" id="SEL07081.1"/>
    </source>
</evidence>
<evidence type="ECO:0000256" key="1">
    <source>
        <dbReference type="ARBA" id="ARBA00023125"/>
    </source>
</evidence>
<gene>
    <name evidence="3" type="ORF">SAMN05660976_01792</name>
</gene>
<dbReference type="InterPro" id="IPR047057">
    <property type="entry name" value="MerR_fam"/>
</dbReference>
<feature type="domain" description="HTH merR-type" evidence="2">
    <location>
        <begin position="5"/>
        <end position="73"/>
    </location>
</feature>
<keyword evidence="1 3" id="KW-0238">DNA-binding</keyword>
<dbReference type="STRING" id="46177.SAMN05660976_01792"/>
<accession>A0A1H7M7I1</accession>
<evidence type="ECO:0000259" key="2">
    <source>
        <dbReference type="PROSITE" id="PS50937"/>
    </source>
</evidence>
<dbReference type="GO" id="GO:0003677">
    <property type="term" value="F:DNA binding"/>
    <property type="evidence" value="ECO:0007669"/>
    <property type="project" value="UniProtKB-KW"/>
</dbReference>
<sequence>MDETLLDIGEVAERTGLAPSALRFYERKGLISSTARNGLRRAYRPEVLERLGLIMCARGAGFTVAEISSFLSAGPGDREVREKMAVKAGELNQRVAQLTRLRDALDHAATCDHEPLTDCPDFKRAVWNARPESTASSP</sequence>
<dbReference type="SUPFAM" id="SSF46955">
    <property type="entry name" value="Putative DNA-binding domain"/>
    <property type="match status" value="1"/>
</dbReference>
<proteinExistence type="predicted"/>
<dbReference type="PROSITE" id="PS00552">
    <property type="entry name" value="HTH_MERR_1"/>
    <property type="match status" value="1"/>
</dbReference>
<evidence type="ECO:0000313" key="4">
    <source>
        <dbReference type="Proteomes" id="UP000198953"/>
    </source>
</evidence>
<dbReference type="PANTHER" id="PTHR30204">
    <property type="entry name" value="REDOX-CYCLING DRUG-SENSING TRANSCRIPTIONAL ACTIVATOR SOXR"/>
    <property type="match status" value="1"/>
</dbReference>
<keyword evidence="4" id="KW-1185">Reference proteome</keyword>
<dbReference type="Proteomes" id="UP000198953">
    <property type="component" value="Unassembled WGS sequence"/>
</dbReference>
<dbReference type="Pfam" id="PF13411">
    <property type="entry name" value="MerR_1"/>
    <property type="match status" value="1"/>
</dbReference>
<dbReference type="PROSITE" id="PS50937">
    <property type="entry name" value="HTH_MERR_2"/>
    <property type="match status" value="1"/>
</dbReference>
<dbReference type="Gene3D" id="1.10.1660.10">
    <property type="match status" value="1"/>
</dbReference>
<dbReference type="AlphaFoldDB" id="A0A1H7M7I1"/>
<reference evidence="3 4" key="1">
    <citation type="submission" date="2016-10" db="EMBL/GenBank/DDBJ databases">
        <authorList>
            <person name="de Groot N.N."/>
        </authorList>
    </citation>
    <scope>NUCLEOTIDE SEQUENCE [LARGE SCALE GENOMIC DNA]</scope>
    <source>
        <strain evidence="3 4">DSM 43357</strain>
    </source>
</reference>
<dbReference type="EMBL" id="FOBF01000003">
    <property type="protein sequence ID" value="SEL07081.1"/>
    <property type="molecule type" value="Genomic_DNA"/>
</dbReference>
<dbReference type="InterPro" id="IPR000551">
    <property type="entry name" value="MerR-type_HTH_dom"/>
</dbReference>
<dbReference type="PANTHER" id="PTHR30204:SF97">
    <property type="entry name" value="MERR FAMILY REGULATORY PROTEIN"/>
    <property type="match status" value="1"/>
</dbReference>
<dbReference type="GO" id="GO:0003700">
    <property type="term" value="F:DNA-binding transcription factor activity"/>
    <property type="evidence" value="ECO:0007669"/>
    <property type="project" value="InterPro"/>
</dbReference>
<dbReference type="InterPro" id="IPR009061">
    <property type="entry name" value="DNA-bd_dom_put_sf"/>
</dbReference>
<dbReference type="OrthoDB" id="9802039at2"/>
<dbReference type="PRINTS" id="PR00040">
    <property type="entry name" value="HTHMERR"/>
</dbReference>
<organism evidence="3 4">
    <name type="scientific">Nonomuraea pusilla</name>
    <dbReference type="NCBI Taxonomy" id="46177"/>
    <lineage>
        <taxon>Bacteria</taxon>
        <taxon>Bacillati</taxon>
        <taxon>Actinomycetota</taxon>
        <taxon>Actinomycetes</taxon>
        <taxon>Streptosporangiales</taxon>
        <taxon>Streptosporangiaceae</taxon>
        <taxon>Nonomuraea</taxon>
    </lineage>
</organism>
<dbReference type="SMART" id="SM00422">
    <property type="entry name" value="HTH_MERR"/>
    <property type="match status" value="1"/>
</dbReference>